<dbReference type="RefSeq" id="WP_394509824.1">
    <property type="nucleotide sequence ID" value="NZ_JBIGHX010000002.1"/>
</dbReference>
<feature type="chain" id="PRO_5045734228" evidence="1">
    <location>
        <begin position="28"/>
        <end position="182"/>
    </location>
</feature>
<evidence type="ECO:0000313" key="2">
    <source>
        <dbReference type="EMBL" id="MFG6460972.1"/>
    </source>
</evidence>
<evidence type="ECO:0000313" key="3">
    <source>
        <dbReference type="Proteomes" id="UP001606302"/>
    </source>
</evidence>
<evidence type="ECO:0000256" key="1">
    <source>
        <dbReference type="SAM" id="SignalP"/>
    </source>
</evidence>
<name>A0ABW7GG93_9BURK</name>
<gene>
    <name evidence="2" type="ORF">ACG04Q_05260</name>
</gene>
<comment type="caution">
    <text evidence="2">The sequence shown here is derived from an EMBL/GenBank/DDBJ whole genome shotgun (WGS) entry which is preliminary data.</text>
</comment>
<keyword evidence="1" id="KW-0732">Signal</keyword>
<accession>A0ABW7GG93</accession>
<protein>
    <submittedName>
        <fullName evidence="2">PEP-CTERM sorting domain-containing protein</fullName>
    </submittedName>
</protein>
<dbReference type="Proteomes" id="UP001606302">
    <property type="component" value="Unassembled WGS sequence"/>
</dbReference>
<dbReference type="EMBL" id="JBIGHX010000002">
    <property type="protein sequence ID" value="MFG6460972.1"/>
    <property type="molecule type" value="Genomic_DNA"/>
</dbReference>
<feature type="signal peptide" evidence="1">
    <location>
        <begin position="1"/>
        <end position="27"/>
    </location>
</feature>
<proteinExistence type="predicted"/>
<keyword evidence="3" id="KW-1185">Reference proteome</keyword>
<organism evidence="2 3">
    <name type="scientific">Pelomonas lactea</name>
    <dbReference type="NCBI Taxonomy" id="3299030"/>
    <lineage>
        <taxon>Bacteria</taxon>
        <taxon>Pseudomonadati</taxon>
        <taxon>Pseudomonadota</taxon>
        <taxon>Betaproteobacteria</taxon>
        <taxon>Burkholderiales</taxon>
        <taxon>Sphaerotilaceae</taxon>
        <taxon>Roseateles</taxon>
    </lineage>
</organism>
<reference evidence="2 3" key="1">
    <citation type="submission" date="2024-08" db="EMBL/GenBank/DDBJ databases">
        <authorList>
            <person name="Lu H."/>
        </authorList>
    </citation>
    <scope>NUCLEOTIDE SEQUENCE [LARGE SCALE GENOMIC DNA]</scope>
    <source>
        <strain evidence="2 3">DXS20W</strain>
    </source>
</reference>
<sequence length="182" mass="18379">MNKPLHRLAATAALACAGLLAGTSAHAADVAVDVTGINSFEQVGDPANTVLFVNIGANALVTWLSWNVTLQAFAPSSVDEMQVSLGSGASQLDIPLTAFSSFTGTAYTGTLDLTGLGVGAGADGQLRIEFSETFKDRVGAADGQWLSGRLTLGVSPVPEPASALLAVAGLALLAGARGRRAL</sequence>